<reference evidence="1" key="1">
    <citation type="submission" date="2021-03" db="EMBL/GenBank/DDBJ databases">
        <title>Molecular epidemiology and mechanisms of colistin and carbapenem resistance in Enterobacteriaceae from clinical isolates, the environment and porcine samples in Pretoria, South Africa.</title>
        <authorList>
            <person name="Bogoshi D."/>
            <person name="Mbelle N.M."/>
            <person name="Naidoo V."/>
            <person name="Osei Sekyere J."/>
        </authorList>
    </citation>
    <scope>NUCLEOTIDE SEQUENCE</scope>
    <source>
        <strain evidence="1">C052</strain>
    </source>
</reference>
<dbReference type="EMBL" id="JAGETQ010000008">
    <property type="protein sequence ID" value="MBO1915850.1"/>
    <property type="molecule type" value="Genomic_DNA"/>
</dbReference>
<dbReference type="AlphaFoldDB" id="A0A939SQH5"/>
<organism evidence="1 2">
    <name type="scientific">Providencia rettgeri</name>
    <dbReference type="NCBI Taxonomy" id="587"/>
    <lineage>
        <taxon>Bacteria</taxon>
        <taxon>Pseudomonadati</taxon>
        <taxon>Pseudomonadota</taxon>
        <taxon>Gammaproteobacteria</taxon>
        <taxon>Enterobacterales</taxon>
        <taxon>Morganellaceae</taxon>
        <taxon>Providencia</taxon>
    </lineage>
</organism>
<dbReference type="Proteomes" id="UP000664477">
    <property type="component" value="Unassembled WGS sequence"/>
</dbReference>
<name>A0A939SQH5_PRORE</name>
<proteinExistence type="predicted"/>
<gene>
    <name evidence="1" type="ORF">J4727_02965</name>
</gene>
<evidence type="ECO:0000313" key="1">
    <source>
        <dbReference type="EMBL" id="MBO1915850.1"/>
    </source>
</evidence>
<accession>A0A939SQH5</accession>
<evidence type="ECO:0000313" key="2">
    <source>
        <dbReference type="Proteomes" id="UP000664477"/>
    </source>
</evidence>
<comment type="caution">
    <text evidence="1">The sequence shown here is derived from an EMBL/GenBank/DDBJ whole genome shotgun (WGS) entry which is preliminary data.</text>
</comment>
<sequence length="132" mass="15042">MSSFNSPHEWIDGETRAQAQLADLLLPSGQWHRHYNIVVLPENANDKQVELVRHWLELTGGSLLIVKNKHKKLSASTQQLIDEINPVEPIEQASRTLENHSFQQIITLPTQAINSLKLTDELRKTANISQYL</sequence>
<protein>
    <submittedName>
        <fullName evidence="1">Uncharacterized protein</fullName>
    </submittedName>
</protein>